<protein>
    <submittedName>
        <fullName evidence="3">Restriction endonuclease</fullName>
    </submittedName>
</protein>
<dbReference type="InterPro" id="IPR007560">
    <property type="entry name" value="Restrct_endonuc_IV_Mrr"/>
</dbReference>
<keyword evidence="3" id="KW-0255">Endonuclease</keyword>
<dbReference type="EMBL" id="BMII01000008">
    <property type="protein sequence ID" value="GGB52677.1"/>
    <property type="molecule type" value="Genomic_DNA"/>
</dbReference>
<dbReference type="InterPro" id="IPR011335">
    <property type="entry name" value="Restrct_endonuc-II-like"/>
</dbReference>
<evidence type="ECO:0000256" key="1">
    <source>
        <dbReference type="SAM" id="Phobius"/>
    </source>
</evidence>
<sequence>MGPIFNQYVPALNYSLYLPVTYLVVFVVISVIYLTIDTSKNKRWRVESSKSALHKIKNFELPAQVFAYVRRMDPFTFEELLLTSINRNSFVKIERNSKYTGDGGVDGRFYINGKLFLLQAKRYKGYVKTADVQSLVEKTEEHKAAGAIFVHTGKTTNAALKKYTEGKVFIVSGHAMCALVQKGKLPLGLLSLAQPREA</sequence>
<dbReference type="GO" id="GO:0004519">
    <property type="term" value="F:endonuclease activity"/>
    <property type="evidence" value="ECO:0007669"/>
    <property type="project" value="UniProtKB-KW"/>
</dbReference>
<evidence type="ECO:0000313" key="4">
    <source>
        <dbReference type="Proteomes" id="UP000617555"/>
    </source>
</evidence>
<feature type="domain" description="Restriction endonuclease type IV Mrr" evidence="2">
    <location>
        <begin position="70"/>
        <end position="179"/>
    </location>
</feature>
<evidence type="ECO:0000259" key="2">
    <source>
        <dbReference type="Pfam" id="PF04471"/>
    </source>
</evidence>
<feature type="transmembrane region" description="Helical" evidence="1">
    <location>
        <begin position="16"/>
        <end position="36"/>
    </location>
</feature>
<evidence type="ECO:0000313" key="3">
    <source>
        <dbReference type="EMBL" id="GGB52677.1"/>
    </source>
</evidence>
<comment type="caution">
    <text evidence="3">The sequence shown here is derived from an EMBL/GenBank/DDBJ whole genome shotgun (WGS) entry which is preliminary data.</text>
</comment>
<keyword evidence="3" id="KW-0540">Nuclease</keyword>
<dbReference type="InterPro" id="IPR011856">
    <property type="entry name" value="tRNA_endonuc-like_dom_sf"/>
</dbReference>
<dbReference type="SUPFAM" id="SSF52980">
    <property type="entry name" value="Restriction endonuclease-like"/>
    <property type="match status" value="1"/>
</dbReference>
<keyword evidence="1" id="KW-1133">Transmembrane helix</keyword>
<gene>
    <name evidence="3" type="ORF">GCM10011607_11480</name>
</gene>
<keyword evidence="1" id="KW-0472">Membrane</keyword>
<proteinExistence type="predicted"/>
<keyword evidence="3" id="KW-0378">Hydrolase</keyword>
<organism evidence="3 4">
    <name type="scientific">Shewanella inventionis</name>
    <dbReference type="NCBI Taxonomy" id="1738770"/>
    <lineage>
        <taxon>Bacteria</taxon>
        <taxon>Pseudomonadati</taxon>
        <taxon>Pseudomonadota</taxon>
        <taxon>Gammaproteobacteria</taxon>
        <taxon>Alteromonadales</taxon>
        <taxon>Shewanellaceae</taxon>
        <taxon>Shewanella</taxon>
    </lineage>
</organism>
<name>A0ABQ1IX83_9GAMM</name>
<reference evidence="4" key="1">
    <citation type="journal article" date="2019" name="Int. J. Syst. Evol. Microbiol.">
        <title>The Global Catalogue of Microorganisms (GCM) 10K type strain sequencing project: providing services to taxonomists for standard genome sequencing and annotation.</title>
        <authorList>
            <consortium name="The Broad Institute Genomics Platform"/>
            <consortium name="The Broad Institute Genome Sequencing Center for Infectious Disease"/>
            <person name="Wu L."/>
            <person name="Ma J."/>
        </authorList>
    </citation>
    <scope>NUCLEOTIDE SEQUENCE [LARGE SCALE GENOMIC DNA]</scope>
    <source>
        <strain evidence="4">CGMCC 1.15339</strain>
    </source>
</reference>
<keyword evidence="1" id="KW-0812">Transmembrane</keyword>
<dbReference type="Gene3D" id="3.40.1350.10">
    <property type="match status" value="1"/>
</dbReference>
<dbReference type="Pfam" id="PF04471">
    <property type="entry name" value="Mrr_cat"/>
    <property type="match status" value="1"/>
</dbReference>
<dbReference type="Proteomes" id="UP000617555">
    <property type="component" value="Unassembled WGS sequence"/>
</dbReference>
<keyword evidence="4" id="KW-1185">Reference proteome</keyword>
<accession>A0ABQ1IX83</accession>